<keyword evidence="2" id="KW-1185">Reference proteome</keyword>
<dbReference type="EMBL" id="PPHD01018142">
    <property type="protein sequence ID" value="POI28753.1"/>
    <property type="molecule type" value="Genomic_DNA"/>
</dbReference>
<accession>A0A2P4SXB5</accession>
<proteinExistence type="predicted"/>
<name>A0A2P4SXB5_BAMTH</name>
<evidence type="ECO:0000313" key="1">
    <source>
        <dbReference type="EMBL" id="POI28753.1"/>
    </source>
</evidence>
<evidence type="ECO:0000313" key="2">
    <source>
        <dbReference type="Proteomes" id="UP000237246"/>
    </source>
</evidence>
<gene>
    <name evidence="1" type="ORF">CIB84_007497</name>
</gene>
<organism evidence="1 2">
    <name type="scientific">Bambusicola thoracicus</name>
    <name type="common">Chinese bamboo-partridge</name>
    <name type="synonym">Perdix thoracica</name>
    <dbReference type="NCBI Taxonomy" id="9083"/>
    <lineage>
        <taxon>Eukaryota</taxon>
        <taxon>Metazoa</taxon>
        <taxon>Chordata</taxon>
        <taxon>Craniata</taxon>
        <taxon>Vertebrata</taxon>
        <taxon>Euteleostomi</taxon>
        <taxon>Archelosauria</taxon>
        <taxon>Archosauria</taxon>
        <taxon>Dinosauria</taxon>
        <taxon>Saurischia</taxon>
        <taxon>Theropoda</taxon>
        <taxon>Coelurosauria</taxon>
        <taxon>Aves</taxon>
        <taxon>Neognathae</taxon>
        <taxon>Galloanserae</taxon>
        <taxon>Galliformes</taxon>
        <taxon>Phasianidae</taxon>
        <taxon>Perdicinae</taxon>
        <taxon>Bambusicola</taxon>
    </lineage>
</organism>
<sequence length="88" mass="9418">MTSSGGGGARMEVRYARVRGGSRECPFVEEEVVAEDEEVAEEEEVALTVEEVAVTEAALIAVDEVALDGEVDEEASTEADMTRALRRG</sequence>
<comment type="caution">
    <text evidence="1">The sequence shown here is derived from an EMBL/GenBank/DDBJ whole genome shotgun (WGS) entry which is preliminary data.</text>
</comment>
<protein>
    <submittedName>
        <fullName evidence="1">Uncharacterized protein</fullName>
    </submittedName>
</protein>
<dbReference type="AlphaFoldDB" id="A0A2P4SXB5"/>
<dbReference type="Proteomes" id="UP000237246">
    <property type="component" value="Unassembled WGS sequence"/>
</dbReference>
<reference evidence="1 2" key="1">
    <citation type="submission" date="2018-01" db="EMBL/GenBank/DDBJ databases">
        <title>Comparison of the Chinese Bamboo Partridge and Red Junglefowl genome sequences highlights the importance of demography in genome evolution.</title>
        <authorList>
            <person name="Tiley G.P."/>
            <person name="Kimball R.T."/>
            <person name="Braun E.L."/>
            <person name="Burleigh J.G."/>
        </authorList>
    </citation>
    <scope>NUCLEOTIDE SEQUENCE [LARGE SCALE GENOMIC DNA]</scope>
    <source>
        <strain evidence="1">RTK389</strain>
        <tissue evidence="1">Blood</tissue>
    </source>
</reference>